<protein>
    <submittedName>
        <fullName evidence="1">Uncharacterized protein</fullName>
    </submittedName>
</protein>
<evidence type="ECO:0000313" key="2">
    <source>
        <dbReference type="Proteomes" id="UP001054945"/>
    </source>
</evidence>
<evidence type="ECO:0000313" key="1">
    <source>
        <dbReference type="EMBL" id="GIY79818.1"/>
    </source>
</evidence>
<accession>A0AAV4WDX9</accession>
<gene>
    <name evidence="1" type="ORF">CEXT_152011</name>
</gene>
<dbReference type="AlphaFoldDB" id="A0AAV4WDX9"/>
<keyword evidence="2" id="KW-1185">Reference proteome</keyword>
<reference evidence="1 2" key="1">
    <citation type="submission" date="2021-06" db="EMBL/GenBank/DDBJ databases">
        <title>Caerostris extrusa draft genome.</title>
        <authorList>
            <person name="Kono N."/>
            <person name="Arakawa K."/>
        </authorList>
    </citation>
    <scope>NUCLEOTIDE SEQUENCE [LARGE SCALE GENOMIC DNA]</scope>
</reference>
<organism evidence="1 2">
    <name type="scientific">Caerostris extrusa</name>
    <name type="common">Bark spider</name>
    <name type="synonym">Caerostris bankana</name>
    <dbReference type="NCBI Taxonomy" id="172846"/>
    <lineage>
        <taxon>Eukaryota</taxon>
        <taxon>Metazoa</taxon>
        <taxon>Ecdysozoa</taxon>
        <taxon>Arthropoda</taxon>
        <taxon>Chelicerata</taxon>
        <taxon>Arachnida</taxon>
        <taxon>Araneae</taxon>
        <taxon>Araneomorphae</taxon>
        <taxon>Entelegynae</taxon>
        <taxon>Araneoidea</taxon>
        <taxon>Araneidae</taxon>
        <taxon>Caerostris</taxon>
    </lineage>
</organism>
<dbReference type="Proteomes" id="UP001054945">
    <property type="component" value="Unassembled WGS sequence"/>
</dbReference>
<sequence>MIRPPNICDSTSPQSMHQTTFISRDGVFGERLAYPPLIRANRYSPTPGQMLTQLIGLQPSQATVGAPD</sequence>
<name>A0AAV4WDX9_CAEEX</name>
<proteinExistence type="predicted"/>
<comment type="caution">
    <text evidence="1">The sequence shown here is derived from an EMBL/GenBank/DDBJ whole genome shotgun (WGS) entry which is preliminary data.</text>
</comment>
<dbReference type="EMBL" id="BPLR01015935">
    <property type="protein sequence ID" value="GIY79818.1"/>
    <property type="molecule type" value="Genomic_DNA"/>
</dbReference>